<proteinExistence type="predicted"/>
<evidence type="ECO:0000256" key="5">
    <source>
        <dbReference type="SAM" id="SignalP"/>
    </source>
</evidence>
<dbReference type="Proteomes" id="UP000619788">
    <property type="component" value="Unassembled WGS sequence"/>
</dbReference>
<accession>A0A8J3SR63</accession>
<dbReference type="AlphaFoldDB" id="A0A8J3SR63"/>
<evidence type="ECO:0000256" key="2">
    <source>
        <dbReference type="ARBA" id="ARBA00022963"/>
    </source>
</evidence>
<dbReference type="EMBL" id="BOOJ01000038">
    <property type="protein sequence ID" value="GIH94183.1"/>
    <property type="molecule type" value="Genomic_DNA"/>
</dbReference>
<evidence type="ECO:0000256" key="4">
    <source>
        <dbReference type="SAM" id="MobiDB-lite"/>
    </source>
</evidence>
<dbReference type="GO" id="GO:0003847">
    <property type="term" value="F:1-alkyl-2-acetylglycerophosphocholine esterase activity"/>
    <property type="evidence" value="ECO:0007669"/>
    <property type="project" value="TreeGrafter"/>
</dbReference>
<feature type="signal peptide" evidence="5">
    <location>
        <begin position="1"/>
        <end position="25"/>
    </location>
</feature>
<dbReference type="PANTHER" id="PTHR10272">
    <property type="entry name" value="PLATELET-ACTIVATING FACTOR ACETYLHYDROLASE"/>
    <property type="match status" value="1"/>
</dbReference>
<gene>
    <name evidence="6" type="ORF">Psi01_48130</name>
</gene>
<sequence length="388" mass="41603">MSISPIRGALAVAVAVLALATPAVAAPAAAAPTAAGPAGGGASALALPEPTGPHPVGTTTLHLVDDSRPDPWVPTVKSRELMVSLWYPSRESRGRRAPYMTEKEAELLLKENGVDGMPARLLSGTRTNAVTGAAPLGRRRGLPLVVLSPGFGAPRTSLTGLAEDLASRGYVVAGIDHTYEAAGTTFPDGRTTTCVACRAEDFGSKTTRGRAADVSFVLDRLTGEDPAWKHSGLIDPSRIAMAGHSIGGNSATWTMLNDPRVRAGINMDGSFWIPVPGKGLSRPFMLLGASESHEPGGTDPSWKRDWQRMTGWKRWLTVDGMGHLSFTDYAPLMAGRIDFEGFGTLPGDRSMEITRRYVAAFLDLHLRERPQRLLDGPSRRHPEVRFWR</sequence>
<dbReference type="RefSeq" id="WP_204066320.1">
    <property type="nucleotide sequence ID" value="NZ_BOOJ01000038.1"/>
</dbReference>
<dbReference type="InterPro" id="IPR029058">
    <property type="entry name" value="AB_hydrolase_fold"/>
</dbReference>
<organism evidence="6 7">
    <name type="scientific">Planobispora siamensis</name>
    <dbReference type="NCBI Taxonomy" id="936338"/>
    <lineage>
        <taxon>Bacteria</taxon>
        <taxon>Bacillati</taxon>
        <taxon>Actinomycetota</taxon>
        <taxon>Actinomycetes</taxon>
        <taxon>Streptosporangiales</taxon>
        <taxon>Streptosporangiaceae</taxon>
        <taxon>Planobispora</taxon>
    </lineage>
</organism>
<name>A0A8J3SR63_9ACTN</name>
<comment type="caution">
    <text evidence="6">The sequence shown here is derived from an EMBL/GenBank/DDBJ whole genome shotgun (WGS) entry which is preliminary data.</text>
</comment>
<keyword evidence="7" id="KW-1185">Reference proteome</keyword>
<evidence type="ECO:0000313" key="6">
    <source>
        <dbReference type="EMBL" id="GIH94183.1"/>
    </source>
</evidence>
<dbReference type="Gene3D" id="3.40.50.1820">
    <property type="entry name" value="alpha/beta hydrolase"/>
    <property type="match status" value="1"/>
</dbReference>
<evidence type="ECO:0000256" key="1">
    <source>
        <dbReference type="ARBA" id="ARBA00022801"/>
    </source>
</evidence>
<dbReference type="SUPFAM" id="SSF53474">
    <property type="entry name" value="alpha/beta-Hydrolases"/>
    <property type="match status" value="1"/>
</dbReference>
<keyword evidence="5" id="KW-0732">Signal</keyword>
<keyword evidence="3" id="KW-0443">Lipid metabolism</keyword>
<dbReference type="GO" id="GO:0016042">
    <property type="term" value="P:lipid catabolic process"/>
    <property type="evidence" value="ECO:0007669"/>
    <property type="project" value="UniProtKB-KW"/>
</dbReference>
<protein>
    <submittedName>
        <fullName evidence="6">Lipase</fullName>
    </submittedName>
</protein>
<evidence type="ECO:0000313" key="7">
    <source>
        <dbReference type="Proteomes" id="UP000619788"/>
    </source>
</evidence>
<dbReference type="Pfam" id="PF03403">
    <property type="entry name" value="PAF-AH_p_II"/>
    <property type="match status" value="2"/>
</dbReference>
<evidence type="ECO:0000256" key="3">
    <source>
        <dbReference type="ARBA" id="ARBA00023098"/>
    </source>
</evidence>
<dbReference type="PANTHER" id="PTHR10272:SF0">
    <property type="entry name" value="PLATELET-ACTIVATING FACTOR ACETYLHYDROLASE"/>
    <property type="match status" value="1"/>
</dbReference>
<reference evidence="6 7" key="1">
    <citation type="submission" date="2021-01" db="EMBL/GenBank/DDBJ databases">
        <title>Whole genome shotgun sequence of Planobispora siamensis NBRC 107568.</title>
        <authorList>
            <person name="Komaki H."/>
            <person name="Tamura T."/>
        </authorList>
    </citation>
    <scope>NUCLEOTIDE SEQUENCE [LARGE SCALE GENOMIC DNA]</scope>
    <source>
        <strain evidence="6 7">NBRC 107568</strain>
    </source>
</reference>
<feature type="region of interest" description="Disordered" evidence="4">
    <location>
        <begin position="31"/>
        <end position="57"/>
    </location>
</feature>
<keyword evidence="1" id="KW-0378">Hydrolase</keyword>
<keyword evidence="2" id="KW-0442">Lipid degradation</keyword>
<feature type="chain" id="PRO_5035287171" evidence="5">
    <location>
        <begin position="26"/>
        <end position="388"/>
    </location>
</feature>